<dbReference type="InterPro" id="IPR007076">
    <property type="entry name" value="TfoX_N"/>
</dbReference>
<gene>
    <name evidence="2" type="ORF">D4L85_19920</name>
</gene>
<proteinExistence type="predicted"/>
<dbReference type="KEGG" id="chk:D4L85_19920"/>
<dbReference type="EMBL" id="CP032382">
    <property type="protein sequence ID" value="AYB32703.1"/>
    <property type="molecule type" value="Genomic_DNA"/>
</dbReference>
<name>A0A385SLS2_9BACT</name>
<evidence type="ECO:0000313" key="3">
    <source>
        <dbReference type="Proteomes" id="UP000266183"/>
    </source>
</evidence>
<evidence type="ECO:0000313" key="2">
    <source>
        <dbReference type="EMBL" id="AYB32703.1"/>
    </source>
</evidence>
<evidence type="ECO:0000259" key="1">
    <source>
        <dbReference type="Pfam" id="PF04993"/>
    </source>
</evidence>
<dbReference type="Pfam" id="PF04993">
    <property type="entry name" value="TfoX_N"/>
    <property type="match status" value="1"/>
</dbReference>
<sequence length="124" mass="14387">MAYSEKLADRIRERFNELRHVEEKTMMGGLVFMYNGKMCVGVMKDELMCRIDKNFHAQAIVKKGCRTMDFTNRPMIGYVLVDESGIKSKKDFDYWIDLSLAHNKDAKASKKTGTRKTLLKRGKK</sequence>
<organism evidence="2 3">
    <name type="scientific">Chryseolinea soli</name>
    <dbReference type="NCBI Taxonomy" id="2321403"/>
    <lineage>
        <taxon>Bacteria</taxon>
        <taxon>Pseudomonadati</taxon>
        <taxon>Bacteroidota</taxon>
        <taxon>Cytophagia</taxon>
        <taxon>Cytophagales</taxon>
        <taxon>Fulvivirgaceae</taxon>
        <taxon>Chryseolinea</taxon>
    </lineage>
</organism>
<feature type="domain" description="TfoX N-terminal" evidence="1">
    <location>
        <begin position="14"/>
        <end position="102"/>
    </location>
</feature>
<keyword evidence="3" id="KW-1185">Reference proteome</keyword>
<dbReference type="AlphaFoldDB" id="A0A385SLS2"/>
<dbReference type="Proteomes" id="UP000266183">
    <property type="component" value="Chromosome"/>
</dbReference>
<accession>A0A385SLS2</accession>
<dbReference type="Gene3D" id="3.30.1460.30">
    <property type="entry name" value="YgaC/TfoX-N like chaperone"/>
    <property type="match status" value="1"/>
</dbReference>
<dbReference type="RefSeq" id="WP_119755953.1">
    <property type="nucleotide sequence ID" value="NZ_CP032382.1"/>
</dbReference>
<dbReference type="SUPFAM" id="SSF159894">
    <property type="entry name" value="YgaC/TfoX-N like"/>
    <property type="match status" value="1"/>
</dbReference>
<protein>
    <submittedName>
        <fullName evidence="2">TfoX family protein</fullName>
    </submittedName>
</protein>
<dbReference type="OrthoDB" id="214902at2"/>
<reference evidence="3" key="1">
    <citation type="submission" date="2018-09" db="EMBL/GenBank/DDBJ databases">
        <title>Chryseolinea sp. KIS68-18 isolated from soil.</title>
        <authorList>
            <person name="Weon H.-Y."/>
            <person name="Kwon S.-W."/>
            <person name="Lee S.A."/>
        </authorList>
    </citation>
    <scope>NUCLEOTIDE SEQUENCE [LARGE SCALE GENOMIC DNA]</scope>
    <source>
        <strain evidence="3">KIS68-18</strain>
    </source>
</reference>